<sequence>MELIADILLGAGAFGAAAYCMVLSRRLKRLTQLETGMGGAIAVLSAQVDGLTRTLARAQQAAHGSAETLDSQTRRAEDAVKRLELLLSSLHDLPTAAAPARPAAAPESADAGRPRVVRRRARRLAEQEA</sequence>
<dbReference type="EMBL" id="NHSD01000310">
    <property type="protein sequence ID" value="MBK5928551.1"/>
    <property type="molecule type" value="Genomic_DNA"/>
</dbReference>
<protein>
    <submittedName>
        <fullName evidence="3">Uncharacterized protein</fullName>
    </submittedName>
</protein>
<dbReference type="AlphaFoldDB" id="A0A934TN16"/>
<name>A0A934TN16_9RHOB</name>
<reference evidence="3" key="1">
    <citation type="submission" date="2017-05" db="EMBL/GenBank/DDBJ databases">
        <authorList>
            <person name="Imhoff J.F."/>
            <person name="Rahn T."/>
            <person name="Kuenzel S."/>
            <person name="Neulinger S.C."/>
        </authorList>
    </citation>
    <scope>NUCLEOTIDE SEQUENCE</scope>
    <source>
        <strain evidence="3">LMG 28126</strain>
    </source>
</reference>
<dbReference type="Proteomes" id="UP000706333">
    <property type="component" value="Unassembled WGS sequence"/>
</dbReference>
<gene>
    <name evidence="3" type="ORF">CCR87_14630</name>
</gene>
<accession>A0A934TN16</accession>
<keyword evidence="1" id="KW-0175">Coiled coil</keyword>
<evidence type="ECO:0000313" key="4">
    <source>
        <dbReference type="Proteomes" id="UP000706333"/>
    </source>
</evidence>
<dbReference type="RefSeq" id="WP_201158316.1">
    <property type="nucleotide sequence ID" value="NZ_NHSD01000310.1"/>
</dbReference>
<evidence type="ECO:0000256" key="1">
    <source>
        <dbReference type="SAM" id="Coils"/>
    </source>
</evidence>
<organism evidence="3 4">
    <name type="scientific">Rhodobaculum claviforme</name>
    <dbReference type="NCBI Taxonomy" id="1549854"/>
    <lineage>
        <taxon>Bacteria</taxon>
        <taxon>Pseudomonadati</taxon>
        <taxon>Pseudomonadota</taxon>
        <taxon>Alphaproteobacteria</taxon>
        <taxon>Rhodobacterales</taxon>
        <taxon>Paracoccaceae</taxon>
        <taxon>Rhodobaculum</taxon>
    </lineage>
</organism>
<proteinExistence type="predicted"/>
<keyword evidence="4" id="KW-1185">Reference proteome</keyword>
<evidence type="ECO:0000313" key="3">
    <source>
        <dbReference type="EMBL" id="MBK5928551.1"/>
    </source>
</evidence>
<feature type="region of interest" description="Disordered" evidence="2">
    <location>
        <begin position="96"/>
        <end position="129"/>
    </location>
</feature>
<reference evidence="3" key="2">
    <citation type="journal article" date="2020" name="Microorganisms">
        <title>Osmotic Adaptation and Compatible Solute Biosynthesis of Phototrophic Bacteria as Revealed from Genome Analyses.</title>
        <authorList>
            <person name="Imhoff J.F."/>
            <person name="Rahn T."/>
            <person name="Kunzel S."/>
            <person name="Keller A."/>
            <person name="Neulinger S.C."/>
        </authorList>
    </citation>
    <scope>NUCLEOTIDE SEQUENCE</scope>
    <source>
        <strain evidence="3">LMG 28126</strain>
    </source>
</reference>
<feature type="coiled-coil region" evidence="1">
    <location>
        <begin position="41"/>
        <end position="86"/>
    </location>
</feature>
<feature type="compositionally biased region" description="Low complexity" evidence="2">
    <location>
        <begin position="96"/>
        <end position="111"/>
    </location>
</feature>
<evidence type="ECO:0000256" key="2">
    <source>
        <dbReference type="SAM" id="MobiDB-lite"/>
    </source>
</evidence>
<comment type="caution">
    <text evidence="3">The sequence shown here is derived from an EMBL/GenBank/DDBJ whole genome shotgun (WGS) entry which is preliminary data.</text>
</comment>